<comment type="caution">
    <text evidence="1">The sequence shown here is derived from an EMBL/GenBank/DDBJ whole genome shotgun (WGS) entry which is preliminary data.</text>
</comment>
<sequence length="1029" mass="114336">MAIAFPGNPFSLSLARQLFHLFPMVFPVPPDLHSQRGIPWVFPSSTSIPPILFLTPPSLFLTPLNEAVLPLFLPASIQSIADATLGAATSFRPFPHHRPPSTQRSPMLALAPPVPICWPLLSISLALLVTHFLAHVHAHQHLRIPSFSSPPTSHSHPRLRSCGRRLSRVHSILHHHRLVQYTRIAFRSSNPVETVSLSVSKKNSIRKQRRSSITSRLGNARTATSQPEKQDSQSEELLRLIVEASPSAMLLIDKLGSITLVNAQTEHLFGHRREDLLGKSVEMLIPSRFRVRHRGYCEDFFTHPDVRPMGAGRELYGLRADGTEFPIEIGLNPMVINEERMVIASVIDITKRKQGEQHLRLVIDATPMAMVIVDCEGIVRLANATSDKLFGAMPSRLIGERIETLIPERFRAQHPNFRHGFSVHRVTRPMGTGRNLYARRLDGTELPVEIGLSPLETEEGRFVIASIIDTTERQRNERLQAQVDVAGAEAASRAKNDFLAMMSHELRTPLTGILGMIELLRSGHSTEERETLMNAIQCSSNSLLTVISDILDFTKIEAGHLSIENIDFELTSKVDMVIQPFIKVALDKGLRLNYIGPDSSAAPFIVRGDPTRLRQIIVNLVENAIKFTKTGEIEVGVCAPEHDDSEHWRFFVRDTGVGIEEMARKKLFEPFVQADQSITRKFGGTGLGLAICRRLVVAMGGEIGVQSTVGAGSTFWFTLPLRKGDATVLKRCYQLKCDPLARTLHPLKILVAEDNEIIQALVGKMLERMGHRAVCVGDGYTALQAVKHGSYDLVLIDMHMPIIDGAECTRRIRQLDGDASRIPVIALTADAILDHHKRYIEAGVEEVLTKPIDLIQLRTSLDRIEQAITGKAAFDRERVRTLPDAIDEDEVKKSFGSFVQNAVNQLSMIGDVSAVRAITVAEATEAVQHSEPGTLGRSVETLAERLDTTSLTPQQFPTHPQCIVTVPVEFLLSQLTSLLVACHLIRYNTPTTFKVTIDLTLAYIALTPKPRSLHLEHVTRNVIQIPLFL</sequence>
<proteinExistence type="predicted"/>
<dbReference type="Proteomes" id="UP000799755">
    <property type="component" value="Unassembled WGS sequence"/>
</dbReference>
<dbReference type="EMBL" id="MU003551">
    <property type="protein sequence ID" value="KAF2463387.1"/>
    <property type="molecule type" value="Genomic_DNA"/>
</dbReference>
<evidence type="ECO:0000313" key="2">
    <source>
        <dbReference type="Proteomes" id="UP000799755"/>
    </source>
</evidence>
<gene>
    <name evidence="1" type="ORF">BDR25DRAFT_397219</name>
</gene>
<keyword evidence="2" id="KW-1185">Reference proteome</keyword>
<evidence type="ECO:0000313" key="1">
    <source>
        <dbReference type="EMBL" id="KAF2463387.1"/>
    </source>
</evidence>
<protein>
    <submittedName>
        <fullName evidence="1">Uncharacterized protein</fullName>
    </submittedName>
</protein>
<accession>A0ACB6QB85</accession>
<reference evidence="1" key="1">
    <citation type="journal article" date="2020" name="Stud. Mycol.">
        <title>101 Dothideomycetes genomes: a test case for predicting lifestyles and emergence of pathogens.</title>
        <authorList>
            <person name="Haridas S."/>
            <person name="Albert R."/>
            <person name="Binder M."/>
            <person name="Bloem J."/>
            <person name="Labutti K."/>
            <person name="Salamov A."/>
            <person name="Andreopoulos B."/>
            <person name="Baker S."/>
            <person name="Barry K."/>
            <person name="Bills G."/>
            <person name="Bluhm B."/>
            <person name="Cannon C."/>
            <person name="Castanera R."/>
            <person name="Culley D."/>
            <person name="Daum C."/>
            <person name="Ezra D."/>
            <person name="Gonzalez J."/>
            <person name="Henrissat B."/>
            <person name="Kuo A."/>
            <person name="Liang C."/>
            <person name="Lipzen A."/>
            <person name="Lutzoni F."/>
            <person name="Magnuson J."/>
            <person name="Mondo S."/>
            <person name="Nolan M."/>
            <person name="Ohm R."/>
            <person name="Pangilinan J."/>
            <person name="Park H.-J."/>
            <person name="Ramirez L."/>
            <person name="Alfaro M."/>
            <person name="Sun H."/>
            <person name="Tritt A."/>
            <person name="Yoshinaga Y."/>
            <person name="Zwiers L.-H."/>
            <person name="Turgeon B."/>
            <person name="Goodwin S."/>
            <person name="Spatafora J."/>
            <person name="Crous P."/>
            <person name="Grigoriev I."/>
        </authorList>
    </citation>
    <scope>NUCLEOTIDE SEQUENCE</scope>
    <source>
        <strain evidence="1">ATCC 200398</strain>
    </source>
</reference>
<organism evidence="1 2">
    <name type="scientific">Lindgomyces ingoldianus</name>
    <dbReference type="NCBI Taxonomy" id="673940"/>
    <lineage>
        <taxon>Eukaryota</taxon>
        <taxon>Fungi</taxon>
        <taxon>Dikarya</taxon>
        <taxon>Ascomycota</taxon>
        <taxon>Pezizomycotina</taxon>
        <taxon>Dothideomycetes</taxon>
        <taxon>Pleosporomycetidae</taxon>
        <taxon>Pleosporales</taxon>
        <taxon>Lindgomycetaceae</taxon>
        <taxon>Lindgomyces</taxon>
    </lineage>
</organism>
<name>A0ACB6QB85_9PLEO</name>